<evidence type="ECO:0000313" key="1">
    <source>
        <dbReference type="EMBL" id="AKN80620.1"/>
    </source>
</evidence>
<gene>
    <name evidence="1" type="primary">me53</name>
</gene>
<dbReference type="Proteomes" id="UP000204667">
    <property type="component" value="Segment"/>
</dbReference>
<evidence type="ECO:0000313" key="2">
    <source>
        <dbReference type="Proteomes" id="UP000204667"/>
    </source>
</evidence>
<name>A0A0M3WNX2_9ABAC</name>
<keyword evidence="2" id="KW-1185">Reference proteome</keyword>
<dbReference type="OrthoDB" id="2566at10239"/>
<dbReference type="KEGG" id="vg:26040050"/>
<dbReference type="RefSeq" id="YP_009165609.1">
    <property type="nucleotide sequence ID" value="NC_027923.1"/>
</dbReference>
<reference evidence="1 2" key="1">
    <citation type="journal article" date="2016" name="Sci. Rep.">
        <title>Genome sequence of Perigonia lusca single nucleopolyhedrovirus: insights into the evolution of a nucleotide metabolism enzyme in the family Baculoviridae.</title>
        <authorList>
            <person name="Ardisson-Araujo D.M."/>
            <person name="Lima R.N."/>
            <person name="Melo F.L."/>
            <person name="Clem R.J."/>
            <person name="Huang N."/>
            <person name="Bao S.N."/>
            <person name="Sosa-Gomez D.R."/>
            <person name="Ribeiro B.M."/>
        </authorList>
    </citation>
    <scope>NUCLEOTIDE SEQUENCE [LARGE SCALE GENOMIC DNA]</scope>
</reference>
<proteinExistence type="predicted"/>
<dbReference type="EMBL" id="KM596836">
    <property type="protein sequence ID" value="AKN80620.1"/>
    <property type="molecule type" value="Genomic_DNA"/>
</dbReference>
<protein>
    <submittedName>
        <fullName evidence="1">ME53</fullName>
    </submittedName>
</protein>
<organism evidence="1 2">
    <name type="scientific">Perigonia lusca single nucleopolyhedrovirus</name>
    <dbReference type="NCBI Taxonomy" id="1675865"/>
    <lineage>
        <taxon>Viruses</taxon>
        <taxon>Viruses incertae sedis</taxon>
        <taxon>Naldaviricetes</taxon>
        <taxon>Lefavirales</taxon>
        <taxon>Baculoviridae</taxon>
        <taxon>Alphabaculovirus</taxon>
        <taxon>Alphabaculovirus peluscae</taxon>
        <taxon>Perigonia lusca nucleopolyhedrovirus</taxon>
    </lineage>
</organism>
<dbReference type="GeneID" id="26040050"/>
<accession>A0A0M3WNX2</accession>
<sequence>MFKKQPLLVEEPENDVVKELSLKLQLLQTVGNRDVRDRFISHENVRLMQAIMVFAYDYVRGIAKINNLHLMSCDDLKSKELMTTTNCDKCKGKFVGYKLFLLVNTKIIETTAVNCHNKFKFLCEKCYLQLKDDADYSFCQLFPKITFQTMETLCADRFITKYIFNINPYDYKNTRMVYKDTIHDVRKSLNQIVANKLPHEQITKVIMRTYEKALYEETYEDFSIDYKLNFEFDKSSGLDTFVNQHVFKNLTYFYEVQKRVYTNEKSYNYIAFFAKPFFGYNKRASCVKCKDKFLNKRHIILYCSNCGFVNRLHFQMDKDGIDVNKIEFIENCVLAVRTKLSCLIYYDFNMYEKEIQ</sequence>